<dbReference type="EMBL" id="JAEQND010000010">
    <property type="protein sequence ID" value="MBL0427106.1"/>
    <property type="molecule type" value="Genomic_DNA"/>
</dbReference>
<name>A0ABS1JSI2_9BURK</name>
<keyword evidence="6" id="KW-1185">Reference proteome</keyword>
<evidence type="ECO:0000256" key="4">
    <source>
        <dbReference type="RuleBase" id="RU368036"/>
    </source>
</evidence>
<comment type="PTM">
    <text evidence="4">Cleaved by autocatalysis into a large and a small subunit.</text>
</comment>
<sequence length="546" mass="57799">MDAGRMFAIRTGRPVTLGTNGMVSSPHALASAAGVDVLRAGGSAIDAAIATSAVLAVVYPHMTGVGGDAFWLIHDGASGEVKYLNGGGKAAAGATLEALAQRGLQEIPLTGIVPATLTVPGSVASWIAAHEAHGRLPLQRVLASAIGYARDGFPVSARLAGFAAAMRAELAQQQQAAAIFLPGGAPPPAGSRLRNPALATTLQAIAEQGWRGFYQGAVAQEMARFAQEANGFFGAGDFEQQRATWDAPLVGQYRDATIYNTPPPTQGFTVLQMLQLVEPHAPHRMELLGPDRVHLLVQAKQISYHDRDRVLADPAFAAVPIARLLSQQHARERGRLIDMGRALRWDEVPSWGSLAGDTVYVAAVDRDGNAASLIQSLYGVFGSCTVAGATGVLLQNRSAYFSLDPQHPNRLEPGKIPLHTLIASIAKRAGKLWAVLGCMGADGQPQIQLQLYSGLVDHGLDIQEAIEMPRFLSGRFALGEARDTLHIEGRFPPETVRELERRGHLVDRWGAWNELAGHAHGITVDAAHGVFSGGSDPRSDGAAVAY</sequence>
<dbReference type="PANTHER" id="PTHR43881:SF5">
    <property type="entry name" value="GAMMA-GLUTAMYLTRANSPEPTIDASE"/>
    <property type="match status" value="1"/>
</dbReference>
<dbReference type="Proteomes" id="UP000622707">
    <property type="component" value="Unassembled WGS sequence"/>
</dbReference>
<reference evidence="5 6" key="1">
    <citation type="journal article" date="2017" name="Int. J. Syst. Evol. Microbiol.">
        <title>Ramlibacter alkalitolerans sp. nov., alkali-tolerant bacterium isolated from soil of ginseng.</title>
        <authorList>
            <person name="Lee D.H."/>
            <person name="Cha C.J."/>
        </authorList>
    </citation>
    <scope>NUCLEOTIDE SEQUENCE [LARGE SCALE GENOMIC DNA]</scope>
    <source>
        <strain evidence="5 6">KACC 19305</strain>
    </source>
</reference>
<comment type="similarity">
    <text evidence="4">Belongs to the gamma-glutamyltransferase family.</text>
</comment>
<evidence type="ECO:0000313" key="5">
    <source>
        <dbReference type="EMBL" id="MBL0427106.1"/>
    </source>
</evidence>
<organism evidence="5 6">
    <name type="scientific">Ramlibacter alkalitolerans</name>
    <dbReference type="NCBI Taxonomy" id="2039631"/>
    <lineage>
        <taxon>Bacteria</taxon>
        <taxon>Pseudomonadati</taxon>
        <taxon>Pseudomonadota</taxon>
        <taxon>Betaproteobacteria</taxon>
        <taxon>Burkholderiales</taxon>
        <taxon>Comamonadaceae</taxon>
        <taxon>Ramlibacter</taxon>
    </lineage>
</organism>
<dbReference type="EC" id="2.3.2.2" evidence="4"/>
<dbReference type="RefSeq" id="WP_201691697.1">
    <property type="nucleotide sequence ID" value="NZ_JAEQND010000010.1"/>
</dbReference>
<proteinExistence type="inferred from homology"/>
<dbReference type="InterPro" id="IPR029055">
    <property type="entry name" value="Ntn_hydrolases_N"/>
</dbReference>
<dbReference type="PRINTS" id="PR01210">
    <property type="entry name" value="GGTRANSPTASE"/>
</dbReference>
<evidence type="ECO:0000313" key="6">
    <source>
        <dbReference type="Proteomes" id="UP000622707"/>
    </source>
</evidence>
<evidence type="ECO:0000256" key="3">
    <source>
        <dbReference type="ARBA" id="ARBA00047417"/>
    </source>
</evidence>
<keyword evidence="4" id="KW-0865">Zymogen</keyword>
<dbReference type="InterPro" id="IPR043137">
    <property type="entry name" value="GGT_ssub_C"/>
</dbReference>
<accession>A0ABS1JSI2</accession>
<keyword evidence="4 5" id="KW-0808">Transferase</keyword>
<keyword evidence="4" id="KW-0317">Glutathione biosynthesis</keyword>
<dbReference type="GO" id="GO:0103068">
    <property type="term" value="F:leukotriene C4 gamma-glutamyl transferase activity"/>
    <property type="evidence" value="ECO:0007669"/>
    <property type="project" value="UniProtKB-EC"/>
</dbReference>
<dbReference type="EC" id="3.4.19.13" evidence="4"/>
<comment type="catalytic activity">
    <reaction evidence="2 4">
        <text>glutathione + H2O = L-cysteinylglycine + L-glutamate</text>
        <dbReference type="Rhea" id="RHEA:28807"/>
        <dbReference type="ChEBI" id="CHEBI:15377"/>
        <dbReference type="ChEBI" id="CHEBI:29985"/>
        <dbReference type="ChEBI" id="CHEBI:57925"/>
        <dbReference type="ChEBI" id="CHEBI:61694"/>
        <dbReference type="EC" id="3.4.19.13"/>
    </reaction>
</comment>
<protein>
    <recommendedName>
        <fullName evidence="4">Glutathione hydrolase proenzyme</fullName>
        <ecNumber evidence="4">2.3.2.2</ecNumber>
        <ecNumber evidence="4">3.4.19.13</ecNumber>
    </recommendedName>
    <component>
        <recommendedName>
            <fullName evidence="4">Glutathione hydrolase large chain</fullName>
        </recommendedName>
    </component>
    <component>
        <recommendedName>
            <fullName evidence="4">Glutathione hydrolase small chain</fullName>
        </recommendedName>
    </component>
</protein>
<evidence type="ECO:0000256" key="1">
    <source>
        <dbReference type="ARBA" id="ARBA00001049"/>
    </source>
</evidence>
<dbReference type="Gene3D" id="1.10.246.130">
    <property type="match status" value="1"/>
</dbReference>
<comment type="subunit">
    <text evidence="4">This enzyme consists of two polypeptide chains, which are synthesized in precursor form from a single polypeptide.</text>
</comment>
<dbReference type="NCBIfam" id="TIGR00066">
    <property type="entry name" value="g_glut_trans"/>
    <property type="match status" value="1"/>
</dbReference>
<keyword evidence="4 5" id="KW-0012">Acyltransferase</keyword>
<dbReference type="Pfam" id="PF01019">
    <property type="entry name" value="G_glu_transpept"/>
    <property type="match status" value="1"/>
</dbReference>
<evidence type="ECO:0000256" key="2">
    <source>
        <dbReference type="ARBA" id="ARBA00001089"/>
    </source>
</evidence>
<dbReference type="InterPro" id="IPR043138">
    <property type="entry name" value="GGT_lsub"/>
</dbReference>
<dbReference type="InterPro" id="IPR000101">
    <property type="entry name" value="GGT_peptidase"/>
</dbReference>
<keyword evidence="4" id="KW-0378">Hydrolase</keyword>
<dbReference type="InterPro" id="IPR052896">
    <property type="entry name" value="GGT-like_enzyme"/>
</dbReference>
<comment type="pathway">
    <text evidence="4">Sulfur metabolism; glutathione metabolism.</text>
</comment>
<dbReference type="PANTHER" id="PTHR43881">
    <property type="entry name" value="GAMMA-GLUTAMYLTRANSPEPTIDASE (AFU_ORTHOLOGUE AFUA_4G13580)"/>
    <property type="match status" value="1"/>
</dbReference>
<dbReference type="Gene3D" id="3.60.20.40">
    <property type="match status" value="1"/>
</dbReference>
<comment type="caution">
    <text evidence="5">The sequence shown here is derived from an EMBL/GenBank/DDBJ whole genome shotgun (WGS) entry which is preliminary data.</text>
</comment>
<gene>
    <name evidence="5" type="primary">ggt</name>
    <name evidence="5" type="ORF">JI746_18465</name>
</gene>
<dbReference type="SUPFAM" id="SSF56235">
    <property type="entry name" value="N-terminal nucleophile aminohydrolases (Ntn hydrolases)"/>
    <property type="match status" value="1"/>
</dbReference>
<comment type="catalytic activity">
    <reaction evidence="3 4">
        <text>an N-terminal (5-L-glutamyl)-[peptide] + an alpha-amino acid = 5-L-glutamyl amino acid + an N-terminal L-alpha-aminoacyl-[peptide]</text>
        <dbReference type="Rhea" id="RHEA:23904"/>
        <dbReference type="Rhea" id="RHEA-COMP:9780"/>
        <dbReference type="Rhea" id="RHEA-COMP:9795"/>
        <dbReference type="ChEBI" id="CHEBI:77644"/>
        <dbReference type="ChEBI" id="CHEBI:78597"/>
        <dbReference type="ChEBI" id="CHEBI:78599"/>
        <dbReference type="ChEBI" id="CHEBI:78608"/>
        <dbReference type="EC" id="2.3.2.2"/>
    </reaction>
</comment>
<comment type="catalytic activity">
    <reaction evidence="1 4">
        <text>an S-substituted glutathione + H2O = an S-substituted L-cysteinylglycine + L-glutamate</text>
        <dbReference type="Rhea" id="RHEA:59468"/>
        <dbReference type="ChEBI" id="CHEBI:15377"/>
        <dbReference type="ChEBI" id="CHEBI:29985"/>
        <dbReference type="ChEBI" id="CHEBI:90779"/>
        <dbReference type="ChEBI" id="CHEBI:143103"/>
        <dbReference type="EC" id="3.4.19.13"/>
    </reaction>
</comment>